<evidence type="ECO:0000256" key="11">
    <source>
        <dbReference type="SAM" id="Phobius"/>
    </source>
</evidence>
<evidence type="ECO:0000313" key="14">
    <source>
        <dbReference type="Proteomes" id="UP000572268"/>
    </source>
</evidence>
<keyword evidence="10" id="KW-0675">Receptor</keyword>
<feature type="transmembrane region" description="Helical" evidence="11">
    <location>
        <begin position="99"/>
        <end position="117"/>
    </location>
</feature>
<comment type="similarity">
    <text evidence="2">Belongs to the ERD2 family.</text>
</comment>
<dbReference type="EMBL" id="JABANN010000021">
    <property type="protein sequence ID" value="KAF4675012.1"/>
    <property type="molecule type" value="Genomic_DNA"/>
</dbReference>
<feature type="transmembrane region" description="Helical" evidence="11">
    <location>
        <begin position="30"/>
        <end position="52"/>
    </location>
</feature>
<evidence type="ECO:0000256" key="4">
    <source>
        <dbReference type="ARBA" id="ARBA00022692"/>
    </source>
</evidence>
<dbReference type="Proteomes" id="UP000572268">
    <property type="component" value="Unassembled WGS sequence"/>
</dbReference>
<feature type="transmembrane region" description="Helical" evidence="11">
    <location>
        <begin position="156"/>
        <end position="176"/>
    </location>
</feature>
<keyword evidence="4 11" id="KW-0812">Transmembrane</keyword>
<evidence type="ECO:0000256" key="1">
    <source>
        <dbReference type="ARBA" id="ARBA00004477"/>
    </source>
</evidence>
<dbReference type="InterPro" id="IPR000133">
    <property type="entry name" value="ER_ret_rcpt"/>
</dbReference>
<gene>
    <name evidence="13" type="ORF">FOL46_003180</name>
</gene>
<comment type="subcellular location">
    <subcellularLocation>
        <location evidence="1">Endoplasmic reticulum membrane</location>
        <topology evidence="1">Multi-pass membrane protein</topology>
    </subcellularLocation>
</comment>
<feature type="transmembrane region" description="Helical" evidence="11">
    <location>
        <begin position="123"/>
        <end position="144"/>
    </location>
</feature>
<dbReference type="SUPFAM" id="SSF51197">
    <property type="entry name" value="Clavaminate synthase-like"/>
    <property type="match status" value="1"/>
</dbReference>
<sequence>MEDVFLFELGYGIQLAAALLLLYRISTMKNIYGLSIDTQVCFLMGTLSRFIWMMDTRLVETWFSYLELWFNLAVQIALCYYCYIYWYTTTMHAPRYLRAPVLALVALLLAFLFHPGYEWVSGQVLVSFTMYIEAMGLIPQLWLMRKMMDIEPITSHYVGLLVISRAVRMVFWGVLYMQGEHFLCLFMADLLHTVFCADYLYLWCKKLSCKILLILTFLKGDAGMKSAVVKMKILLGLAAALGVTSQREAQILHHLRFDPDGLGGIVEYESADMISEEKFIEHINRGDVIVVRGVASEWSITGSKCSDFCGNEQLQGIEIEKLYGDEDGTFVPLYNDECWDKPNRTTADGQTSPRYWAVRDTLDAHPKARRWISESTRLPEFMPTQGNENLFEIGSEIWFTPEGSGAKAHADSHPQATAAFQLSGERIWRLASMPEFPHATLRAHLYDSTPFQWAPEVEVTIGEGDGIFIPPGIIHETGRSVDAPRGCVASLTVQFDNPLPFGYYRRRMAAIRKAGDGRNMWRLLLDLASGGYLAPSMKSFPFIGLGGASSYTATGPHIFAEILPKLLSEKGPGPLTTGWTRESIALGVDPYNLFHDIDEDGKASPEEITRTFLHWHEVEMKVLQQTPVAARSLHYFPKYPLTDRIDEFEAAIFDEYLASRPPHVDDEL</sequence>
<dbReference type="GO" id="GO:0015031">
    <property type="term" value="P:protein transport"/>
    <property type="evidence" value="ECO:0007669"/>
    <property type="project" value="UniProtKB-KW"/>
</dbReference>
<keyword evidence="9 11" id="KW-0472">Membrane</keyword>
<accession>A0A7J6MTU5</accession>
<dbReference type="InterPro" id="IPR003347">
    <property type="entry name" value="JmjC_dom"/>
</dbReference>
<evidence type="ECO:0000256" key="7">
    <source>
        <dbReference type="ARBA" id="ARBA00022927"/>
    </source>
</evidence>
<evidence type="ECO:0000256" key="2">
    <source>
        <dbReference type="ARBA" id="ARBA00010120"/>
    </source>
</evidence>
<evidence type="ECO:0000259" key="12">
    <source>
        <dbReference type="PROSITE" id="PS51184"/>
    </source>
</evidence>
<evidence type="ECO:0000313" key="13">
    <source>
        <dbReference type="EMBL" id="KAF4675012.1"/>
    </source>
</evidence>
<dbReference type="PANTHER" id="PTHR10585">
    <property type="entry name" value="ER LUMEN PROTEIN RETAINING RECEPTOR"/>
    <property type="match status" value="1"/>
</dbReference>
<name>A0A7J6MTU5_PEROL</name>
<feature type="transmembrane region" description="Helical" evidence="11">
    <location>
        <begin position="68"/>
        <end position="87"/>
    </location>
</feature>
<keyword evidence="3" id="KW-0813">Transport</keyword>
<dbReference type="Gene3D" id="2.60.120.650">
    <property type="entry name" value="Cupin"/>
    <property type="match status" value="1"/>
</dbReference>
<keyword evidence="7" id="KW-0653">Protein transport</keyword>
<evidence type="ECO:0000256" key="8">
    <source>
        <dbReference type="ARBA" id="ARBA00022989"/>
    </source>
</evidence>
<evidence type="ECO:0000256" key="10">
    <source>
        <dbReference type="ARBA" id="ARBA00023170"/>
    </source>
</evidence>
<dbReference type="PROSITE" id="PS51184">
    <property type="entry name" value="JMJC"/>
    <property type="match status" value="1"/>
</dbReference>
<dbReference type="GO" id="GO:0005789">
    <property type="term" value="C:endoplasmic reticulum membrane"/>
    <property type="evidence" value="ECO:0007669"/>
    <property type="project" value="UniProtKB-SubCell"/>
</dbReference>
<dbReference type="Pfam" id="PF00810">
    <property type="entry name" value="ER_lumen_recept"/>
    <property type="match status" value="1"/>
</dbReference>
<comment type="caution">
    <text evidence="13">The sequence shown here is derived from an EMBL/GenBank/DDBJ whole genome shotgun (WGS) entry which is preliminary data.</text>
</comment>
<dbReference type="GO" id="GO:0016192">
    <property type="term" value="P:vesicle-mediated transport"/>
    <property type="evidence" value="ECO:0007669"/>
    <property type="project" value="UniProtKB-KW"/>
</dbReference>
<reference evidence="13 14" key="1">
    <citation type="submission" date="2020-04" db="EMBL/GenBank/DDBJ databases">
        <title>Perkinsus olseni comparative genomics.</title>
        <authorList>
            <person name="Bogema D.R."/>
        </authorList>
    </citation>
    <scope>NUCLEOTIDE SEQUENCE [LARGE SCALE GENOMIC DNA]</scope>
    <source>
        <strain evidence="13">ATCC PRA-31</strain>
    </source>
</reference>
<dbReference type="PRINTS" id="PR00660">
    <property type="entry name" value="ERLUMENR"/>
</dbReference>
<protein>
    <recommendedName>
        <fullName evidence="12">JmjC domain-containing protein</fullName>
    </recommendedName>
</protein>
<dbReference type="GO" id="GO:0006621">
    <property type="term" value="P:protein retention in ER lumen"/>
    <property type="evidence" value="ECO:0007669"/>
    <property type="project" value="InterPro"/>
</dbReference>
<evidence type="ECO:0000256" key="6">
    <source>
        <dbReference type="ARBA" id="ARBA00022892"/>
    </source>
</evidence>
<dbReference type="GO" id="GO:0046923">
    <property type="term" value="F:ER retention sequence binding"/>
    <property type="evidence" value="ECO:0007669"/>
    <property type="project" value="InterPro"/>
</dbReference>
<organism evidence="13 14">
    <name type="scientific">Perkinsus olseni</name>
    <name type="common">Perkinsus atlanticus</name>
    <dbReference type="NCBI Taxonomy" id="32597"/>
    <lineage>
        <taxon>Eukaryota</taxon>
        <taxon>Sar</taxon>
        <taxon>Alveolata</taxon>
        <taxon>Perkinsozoa</taxon>
        <taxon>Perkinsea</taxon>
        <taxon>Perkinsida</taxon>
        <taxon>Perkinsidae</taxon>
        <taxon>Perkinsus</taxon>
    </lineage>
</organism>
<proteinExistence type="inferred from homology"/>
<evidence type="ECO:0000256" key="3">
    <source>
        <dbReference type="ARBA" id="ARBA00022448"/>
    </source>
</evidence>
<evidence type="ECO:0000256" key="9">
    <source>
        <dbReference type="ARBA" id="ARBA00023136"/>
    </source>
</evidence>
<keyword evidence="6" id="KW-0931">ER-Golgi transport</keyword>
<keyword evidence="8 11" id="KW-1133">Transmembrane helix</keyword>
<feature type="domain" description="JmjC" evidence="12">
    <location>
        <begin position="354"/>
        <end position="510"/>
    </location>
</feature>
<dbReference type="Pfam" id="PF08007">
    <property type="entry name" value="JmjC_2"/>
    <property type="match status" value="1"/>
</dbReference>
<feature type="transmembrane region" description="Helical" evidence="11">
    <location>
        <begin position="6"/>
        <end position="23"/>
    </location>
</feature>
<keyword evidence="5" id="KW-0256">Endoplasmic reticulum</keyword>
<dbReference type="AlphaFoldDB" id="A0A7J6MTU5"/>
<evidence type="ECO:0000256" key="5">
    <source>
        <dbReference type="ARBA" id="ARBA00022824"/>
    </source>
</evidence>